<gene>
    <name evidence="1" type="ORF">JOF56_007488</name>
</gene>
<reference evidence="1 2" key="1">
    <citation type="submission" date="2021-03" db="EMBL/GenBank/DDBJ databases">
        <title>Sequencing the genomes of 1000 actinobacteria strains.</title>
        <authorList>
            <person name="Klenk H.-P."/>
        </authorList>
    </citation>
    <scope>NUCLEOTIDE SEQUENCE [LARGE SCALE GENOMIC DNA]</scope>
    <source>
        <strain evidence="1 2">DSM 46670</strain>
    </source>
</reference>
<name>A0ABS4TRS9_9PSEU</name>
<evidence type="ECO:0000313" key="2">
    <source>
        <dbReference type="Proteomes" id="UP001519332"/>
    </source>
</evidence>
<comment type="caution">
    <text evidence="1">The sequence shown here is derived from an EMBL/GenBank/DDBJ whole genome shotgun (WGS) entry which is preliminary data.</text>
</comment>
<sequence>MAIESETDPLPELLRVVKGNPDDSELAALTAVLFAIRQQAAQDTTATTRFRRYYPRYRAAGSWRTR</sequence>
<dbReference type="Proteomes" id="UP001519332">
    <property type="component" value="Unassembled WGS sequence"/>
</dbReference>
<proteinExistence type="predicted"/>
<dbReference type="InterPro" id="IPR032716">
    <property type="entry name" value="ACC_epsilon"/>
</dbReference>
<evidence type="ECO:0000313" key="1">
    <source>
        <dbReference type="EMBL" id="MBP2327103.1"/>
    </source>
</evidence>
<dbReference type="EMBL" id="JAGINW010000001">
    <property type="protein sequence ID" value="MBP2327103.1"/>
    <property type="molecule type" value="Genomic_DNA"/>
</dbReference>
<accession>A0ABS4TRS9</accession>
<organism evidence="1 2">
    <name type="scientific">Kibdelosporangium banguiense</name>
    <dbReference type="NCBI Taxonomy" id="1365924"/>
    <lineage>
        <taxon>Bacteria</taxon>
        <taxon>Bacillati</taxon>
        <taxon>Actinomycetota</taxon>
        <taxon>Actinomycetes</taxon>
        <taxon>Pseudonocardiales</taxon>
        <taxon>Pseudonocardiaceae</taxon>
        <taxon>Kibdelosporangium</taxon>
    </lineage>
</organism>
<dbReference type="Pfam" id="PF13822">
    <property type="entry name" value="ACC_epsilon"/>
    <property type="match status" value="1"/>
</dbReference>
<protein>
    <recommendedName>
        <fullName evidence="3">Acyl-CoA carboxylase subunit epsilon</fullName>
    </recommendedName>
</protein>
<keyword evidence="2" id="KW-1185">Reference proteome</keyword>
<dbReference type="RefSeq" id="WP_209644093.1">
    <property type="nucleotide sequence ID" value="NZ_JAGINW010000001.1"/>
</dbReference>
<evidence type="ECO:0008006" key="3">
    <source>
        <dbReference type="Google" id="ProtNLM"/>
    </source>
</evidence>